<organism evidence="2 3">
    <name type="scientific">Defluviitalea saccharophila</name>
    <dbReference type="NCBI Taxonomy" id="879970"/>
    <lineage>
        <taxon>Bacteria</taxon>
        <taxon>Bacillati</taxon>
        <taxon>Bacillota</taxon>
        <taxon>Clostridia</taxon>
        <taxon>Lachnospirales</taxon>
        <taxon>Defluviitaleaceae</taxon>
        <taxon>Defluviitalea</taxon>
    </lineage>
</organism>
<evidence type="ECO:0000256" key="1">
    <source>
        <dbReference type="SAM" id="Coils"/>
    </source>
</evidence>
<reference evidence="2 3" key="1">
    <citation type="submission" date="2023-03" db="EMBL/GenBank/DDBJ databases">
        <title>Novel Species.</title>
        <authorList>
            <person name="Ma S."/>
        </authorList>
    </citation>
    <scope>NUCLEOTIDE SEQUENCE [LARGE SCALE GENOMIC DNA]</scope>
    <source>
        <strain evidence="2 3">LIND6LT2</strain>
    </source>
</reference>
<feature type="coiled-coil region" evidence="1">
    <location>
        <begin position="46"/>
        <end position="73"/>
    </location>
</feature>
<accession>A0ABZ2Y3D1</accession>
<gene>
    <name evidence="2" type="ORF">QBE51_13915</name>
</gene>
<name>A0ABZ2Y3D1_9FIRM</name>
<sequence>MKKIIGGVLLFICLSQPAHIIKTADPISELLHIHPFYVQVVDDELKKKDTAKIENKDQQVQSLIEQLHNNTRRLTELLESKNNVITMVKSKMNEKARTRQRMTEDQIQVFNEFIQMVETETPKIQTALAQINGAKDMKEVQQQIMKEEMNYDKIIEEINEIVEYQSAAIASLDQVLQLGDHTVTLLA</sequence>
<keyword evidence="3" id="KW-1185">Reference proteome</keyword>
<evidence type="ECO:0000313" key="2">
    <source>
        <dbReference type="EMBL" id="WZL69850.1"/>
    </source>
</evidence>
<proteinExistence type="predicted"/>
<dbReference type="Proteomes" id="UP001486565">
    <property type="component" value="Chromosome"/>
</dbReference>
<evidence type="ECO:0000313" key="3">
    <source>
        <dbReference type="Proteomes" id="UP001486565"/>
    </source>
</evidence>
<dbReference type="EMBL" id="CP121687">
    <property type="protein sequence ID" value="WZL69850.1"/>
    <property type="molecule type" value="Genomic_DNA"/>
</dbReference>
<keyword evidence="1" id="KW-0175">Coiled coil</keyword>
<dbReference type="RefSeq" id="WP_341876838.1">
    <property type="nucleotide sequence ID" value="NZ_CP121687.1"/>
</dbReference>
<protein>
    <submittedName>
        <fullName evidence="2">Uncharacterized protein</fullName>
    </submittedName>
</protein>